<gene>
    <name evidence="1" type="ORF">FOE78_20835</name>
</gene>
<keyword evidence="2" id="KW-1185">Reference proteome</keyword>
<dbReference type="RefSeq" id="WP_143987964.1">
    <property type="nucleotide sequence ID" value="NZ_CP041692.1"/>
</dbReference>
<protein>
    <submittedName>
        <fullName evidence="1">Antitoxin</fullName>
    </submittedName>
</protein>
<dbReference type="OrthoDB" id="4557122at2"/>
<dbReference type="InterPro" id="IPR010985">
    <property type="entry name" value="Ribbon_hlx_hlx"/>
</dbReference>
<dbReference type="EMBL" id="CP041692">
    <property type="protein sequence ID" value="QDP98017.1"/>
    <property type="molecule type" value="Genomic_DNA"/>
</dbReference>
<evidence type="ECO:0000313" key="2">
    <source>
        <dbReference type="Proteomes" id="UP000319263"/>
    </source>
</evidence>
<dbReference type="Proteomes" id="UP000319263">
    <property type="component" value="Chromosome"/>
</dbReference>
<dbReference type="KEGG" id="mik:FOE78_20835"/>
<name>A0A516Q3K5_9ACTN</name>
<dbReference type="GO" id="GO:0006355">
    <property type="term" value="P:regulation of DNA-templated transcription"/>
    <property type="evidence" value="ECO:0007669"/>
    <property type="project" value="InterPro"/>
</dbReference>
<sequence length="88" mass="9684">MKTTLDLPDDLMRTVKVRAAQEDRRLKDVIADLLRRGLAAESAPRQGAAQRVQFPIIAGGHPAKPEEEVTPERVAELLLNDEVDSVGK</sequence>
<proteinExistence type="predicted"/>
<dbReference type="SUPFAM" id="SSF47598">
    <property type="entry name" value="Ribbon-helix-helix"/>
    <property type="match status" value="1"/>
</dbReference>
<evidence type="ECO:0000313" key="1">
    <source>
        <dbReference type="EMBL" id="QDP98017.1"/>
    </source>
</evidence>
<reference evidence="1 2" key="1">
    <citation type="submission" date="2019-07" db="EMBL/GenBank/DDBJ databases">
        <title>Microlunatus dokdonensis sp. nov. isolated from the rhizospheric soil of the wild plant Elymus tsukushiensis.</title>
        <authorList>
            <person name="Ghim S.-Y."/>
            <person name="Hwang Y.-J."/>
            <person name="Son J.-S."/>
            <person name="Shin J.-H."/>
        </authorList>
    </citation>
    <scope>NUCLEOTIDE SEQUENCE [LARGE SCALE GENOMIC DNA]</scope>
    <source>
        <strain evidence="1 2">KUDC0627</strain>
    </source>
</reference>
<organism evidence="1 2">
    <name type="scientific">Microlunatus elymi</name>
    <dbReference type="NCBI Taxonomy" id="2596828"/>
    <lineage>
        <taxon>Bacteria</taxon>
        <taxon>Bacillati</taxon>
        <taxon>Actinomycetota</taxon>
        <taxon>Actinomycetes</taxon>
        <taxon>Propionibacteriales</taxon>
        <taxon>Propionibacteriaceae</taxon>
        <taxon>Microlunatus</taxon>
    </lineage>
</organism>
<accession>A0A516Q3K5</accession>
<dbReference type="AlphaFoldDB" id="A0A516Q3K5"/>